<feature type="transmembrane region" description="Helical" evidence="19">
    <location>
        <begin position="201"/>
        <end position="221"/>
    </location>
</feature>
<evidence type="ECO:0000256" key="18">
    <source>
        <dbReference type="RuleBase" id="RU003938"/>
    </source>
</evidence>
<proteinExistence type="inferred from homology"/>
<dbReference type="GO" id="GO:0004605">
    <property type="term" value="F:phosphatidate cytidylyltransferase activity"/>
    <property type="evidence" value="ECO:0007669"/>
    <property type="project" value="UniProtKB-EC"/>
</dbReference>
<comment type="similarity">
    <text evidence="5 18">Belongs to the CDS family.</text>
</comment>
<dbReference type="PROSITE" id="PS01315">
    <property type="entry name" value="CDS"/>
    <property type="match status" value="1"/>
</dbReference>
<dbReference type="Proteomes" id="UP000319280">
    <property type="component" value="Unassembled WGS sequence"/>
</dbReference>
<organism evidence="20 21">
    <name type="scientific">Lentibacillus cibarius</name>
    <dbReference type="NCBI Taxonomy" id="2583219"/>
    <lineage>
        <taxon>Bacteria</taxon>
        <taxon>Bacillati</taxon>
        <taxon>Bacillota</taxon>
        <taxon>Bacilli</taxon>
        <taxon>Bacillales</taxon>
        <taxon>Bacillaceae</taxon>
        <taxon>Lentibacillus</taxon>
    </lineage>
</organism>
<evidence type="ECO:0000256" key="11">
    <source>
        <dbReference type="ARBA" id="ARBA00022692"/>
    </source>
</evidence>
<evidence type="ECO:0000256" key="7">
    <source>
        <dbReference type="ARBA" id="ARBA00019373"/>
    </source>
</evidence>
<keyword evidence="13 19" id="KW-1133">Transmembrane helix</keyword>
<evidence type="ECO:0000256" key="13">
    <source>
        <dbReference type="ARBA" id="ARBA00022989"/>
    </source>
</evidence>
<evidence type="ECO:0000256" key="14">
    <source>
        <dbReference type="ARBA" id="ARBA00023098"/>
    </source>
</evidence>
<evidence type="ECO:0000256" key="5">
    <source>
        <dbReference type="ARBA" id="ARBA00010185"/>
    </source>
</evidence>
<evidence type="ECO:0000256" key="9">
    <source>
        <dbReference type="ARBA" id="ARBA00022516"/>
    </source>
</evidence>
<evidence type="ECO:0000256" key="8">
    <source>
        <dbReference type="ARBA" id="ARBA00022475"/>
    </source>
</evidence>
<dbReference type="Pfam" id="PF01148">
    <property type="entry name" value="CTP_transf_1"/>
    <property type="match status" value="1"/>
</dbReference>
<protein>
    <recommendedName>
        <fullName evidence="7 18">Phosphatidate cytidylyltransferase</fullName>
        <ecNumber evidence="6 18">2.7.7.41</ecNumber>
    </recommendedName>
</protein>
<sequence length="265" mass="29399">MRQRIQTAILAFIIFIPFVVIGGNTFRVFVFLLAAIGFLELIRMRKITSYYIPVVVAIALLWLLMLDDPSVVLPGLGKSELIMVFVLFLLAYTVMAKNKFAFDDAGFILLALIYVGMGFYYLIETRNGGNNVQGLANLFYVLLVIWATDTGAYFFGRALGKRKLWPEISPNKTVEGAAGGVLLACVIGVVFHIVHPFSYDMIVVIAVTVLVSVFGQIGDLVESAFKRFYGVKDSGKLLPGHGGILDRLDSLLFVLPLLHFIRFFS</sequence>
<keyword evidence="15 19" id="KW-0472">Membrane</keyword>
<comment type="subcellular location">
    <subcellularLocation>
        <location evidence="2">Cell membrane</location>
        <topology evidence="2">Multi-pass membrane protein</topology>
    </subcellularLocation>
</comment>
<evidence type="ECO:0000256" key="12">
    <source>
        <dbReference type="ARBA" id="ARBA00022695"/>
    </source>
</evidence>
<evidence type="ECO:0000313" key="20">
    <source>
        <dbReference type="EMBL" id="TRM12428.1"/>
    </source>
</evidence>
<feature type="transmembrane region" description="Helical" evidence="19">
    <location>
        <begin position="48"/>
        <end position="65"/>
    </location>
</feature>
<evidence type="ECO:0000256" key="16">
    <source>
        <dbReference type="ARBA" id="ARBA00023209"/>
    </source>
</evidence>
<dbReference type="GO" id="GO:0005886">
    <property type="term" value="C:plasma membrane"/>
    <property type="evidence" value="ECO:0007669"/>
    <property type="project" value="UniProtKB-SubCell"/>
</dbReference>
<keyword evidence="10 18" id="KW-0808">Transferase</keyword>
<gene>
    <name evidence="20" type="ORF">FH966_12400</name>
</gene>
<evidence type="ECO:0000256" key="2">
    <source>
        <dbReference type="ARBA" id="ARBA00004651"/>
    </source>
</evidence>
<evidence type="ECO:0000256" key="3">
    <source>
        <dbReference type="ARBA" id="ARBA00005119"/>
    </source>
</evidence>
<dbReference type="AlphaFoldDB" id="A0A549YKL6"/>
<feature type="transmembrane region" description="Helical" evidence="19">
    <location>
        <begin position="105"/>
        <end position="123"/>
    </location>
</feature>
<evidence type="ECO:0000256" key="1">
    <source>
        <dbReference type="ARBA" id="ARBA00001698"/>
    </source>
</evidence>
<evidence type="ECO:0000256" key="6">
    <source>
        <dbReference type="ARBA" id="ARBA00012487"/>
    </source>
</evidence>
<comment type="pathway">
    <text evidence="4">Lipid metabolism.</text>
</comment>
<keyword evidence="9" id="KW-0444">Lipid biosynthesis</keyword>
<comment type="catalytic activity">
    <reaction evidence="1 18">
        <text>a 1,2-diacyl-sn-glycero-3-phosphate + CTP + H(+) = a CDP-1,2-diacyl-sn-glycerol + diphosphate</text>
        <dbReference type="Rhea" id="RHEA:16229"/>
        <dbReference type="ChEBI" id="CHEBI:15378"/>
        <dbReference type="ChEBI" id="CHEBI:33019"/>
        <dbReference type="ChEBI" id="CHEBI:37563"/>
        <dbReference type="ChEBI" id="CHEBI:58332"/>
        <dbReference type="ChEBI" id="CHEBI:58608"/>
        <dbReference type="EC" id="2.7.7.41"/>
    </reaction>
</comment>
<comment type="pathway">
    <text evidence="3 18">Phospholipid metabolism; CDP-diacylglycerol biosynthesis; CDP-diacylglycerol from sn-glycerol 3-phosphate: step 3/3.</text>
</comment>
<dbReference type="PANTHER" id="PTHR46382">
    <property type="entry name" value="PHOSPHATIDATE CYTIDYLYLTRANSFERASE"/>
    <property type="match status" value="1"/>
</dbReference>
<dbReference type="RefSeq" id="WP_142791410.1">
    <property type="nucleotide sequence ID" value="NZ_VJMZ01000001.1"/>
</dbReference>
<evidence type="ECO:0000256" key="4">
    <source>
        <dbReference type="ARBA" id="ARBA00005189"/>
    </source>
</evidence>
<comment type="caution">
    <text evidence="20">The sequence shown here is derived from an EMBL/GenBank/DDBJ whole genome shotgun (WGS) entry which is preliminary data.</text>
</comment>
<dbReference type="InterPro" id="IPR000374">
    <property type="entry name" value="PC_trans"/>
</dbReference>
<keyword evidence="12 18" id="KW-0548">Nucleotidyltransferase</keyword>
<reference evidence="20 21" key="1">
    <citation type="submission" date="2019-07" db="EMBL/GenBank/DDBJ databases">
        <title>Genomic analysis of Lentibacillus sp. NKC851-2.</title>
        <authorList>
            <person name="Oh Y.J."/>
        </authorList>
    </citation>
    <scope>NUCLEOTIDE SEQUENCE [LARGE SCALE GENOMIC DNA]</scope>
    <source>
        <strain evidence="20 21">NKC851-2</strain>
    </source>
</reference>
<feature type="transmembrane region" description="Helical" evidence="19">
    <location>
        <begin position="176"/>
        <end position="195"/>
    </location>
</feature>
<dbReference type="EMBL" id="VJMZ01000001">
    <property type="protein sequence ID" value="TRM12428.1"/>
    <property type="molecule type" value="Genomic_DNA"/>
</dbReference>
<dbReference type="UniPathway" id="UPA00557">
    <property type="reaction ID" value="UER00614"/>
</dbReference>
<keyword evidence="14" id="KW-0443">Lipid metabolism</keyword>
<dbReference type="PANTHER" id="PTHR46382:SF1">
    <property type="entry name" value="PHOSPHATIDATE CYTIDYLYLTRANSFERASE"/>
    <property type="match status" value="1"/>
</dbReference>
<keyword evidence="21" id="KW-1185">Reference proteome</keyword>
<evidence type="ECO:0000256" key="19">
    <source>
        <dbReference type="SAM" id="Phobius"/>
    </source>
</evidence>
<keyword evidence="17" id="KW-1208">Phospholipid metabolism</keyword>
<evidence type="ECO:0000313" key="21">
    <source>
        <dbReference type="Proteomes" id="UP000319280"/>
    </source>
</evidence>
<keyword evidence="16" id="KW-0594">Phospholipid biosynthesis</keyword>
<name>A0A549YKL6_9BACI</name>
<feature type="transmembrane region" description="Helical" evidence="19">
    <location>
        <begin position="135"/>
        <end position="155"/>
    </location>
</feature>
<dbReference type="EC" id="2.7.7.41" evidence="6 18"/>
<evidence type="ECO:0000256" key="17">
    <source>
        <dbReference type="ARBA" id="ARBA00023264"/>
    </source>
</evidence>
<keyword evidence="8" id="KW-1003">Cell membrane</keyword>
<feature type="transmembrane region" description="Helical" evidence="19">
    <location>
        <begin position="71"/>
        <end position="93"/>
    </location>
</feature>
<keyword evidence="11 18" id="KW-0812">Transmembrane</keyword>
<accession>A0A549YKL6</accession>
<feature type="transmembrane region" description="Helical" evidence="19">
    <location>
        <begin position="12"/>
        <end position="36"/>
    </location>
</feature>
<evidence type="ECO:0000256" key="10">
    <source>
        <dbReference type="ARBA" id="ARBA00022679"/>
    </source>
</evidence>
<dbReference type="GO" id="GO:0016024">
    <property type="term" value="P:CDP-diacylglycerol biosynthetic process"/>
    <property type="evidence" value="ECO:0007669"/>
    <property type="project" value="UniProtKB-UniPathway"/>
</dbReference>
<evidence type="ECO:0000256" key="15">
    <source>
        <dbReference type="ARBA" id="ARBA00023136"/>
    </source>
</evidence>